<protein>
    <recommendedName>
        <fullName evidence="1">FlgD/Vpr Ig-like domain-containing protein</fullName>
    </recommendedName>
</protein>
<organism evidence="2">
    <name type="scientific">marine metagenome</name>
    <dbReference type="NCBI Taxonomy" id="408172"/>
    <lineage>
        <taxon>unclassified sequences</taxon>
        <taxon>metagenomes</taxon>
        <taxon>ecological metagenomes</taxon>
    </lineage>
</organism>
<feature type="domain" description="FlgD/Vpr Ig-like" evidence="1">
    <location>
        <begin position="189"/>
        <end position="250"/>
    </location>
</feature>
<feature type="non-terminal residue" evidence="2">
    <location>
        <position position="1"/>
    </location>
</feature>
<dbReference type="InterPro" id="IPR013783">
    <property type="entry name" value="Ig-like_fold"/>
</dbReference>
<dbReference type="InterPro" id="IPR025965">
    <property type="entry name" value="FlgD/Vpr_Ig-like"/>
</dbReference>
<accession>A0A382L2D3</accession>
<dbReference type="Gene3D" id="2.60.40.10">
    <property type="entry name" value="Immunoglobulins"/>
    <property type="match status" value="1"/>
</dbReference>
<dbReference type="EMBL" id="UINC01084345">
    <property type="protein sequence ID" value="SVC30906.1"/>
    <property type="molecule type" value="Genomic_DNA"/>
</dbReference>
<dbReference type="Pfam" id="PF13860">
    <property type="entry name" value="FlgD_ig"/>
    <property type="match status" value="1"/>
</dbReference>
<dbReference type="NCBIfam" id="TIGR04183">
    <property type="entry name" value="Por_Secre_tail"/>
    <property type="match status" value="1"/>
</dbReference>
<sequence>VDPDPDFPLPPVALDTNSYESSADLADNSMYHWSVTASDNHDATTSSSAVTFYTDAYPEPPLNFATISPENNTEGLEMDVQFLWVSTTDPDPLDVVTYNLVLSTDWSDSSLYTWTDDIVDTTITVTLEDNMEYYWIVEAVDKDLQKTLSDDGSPNRIVVGTLGIDGSGVLPIEYAVHQNYPNPFNPVTTLRYDLPEQAHVKIIVYDMLGRKVGTILDQTQDPGFKSLVWDATNDYGKPVSAGIYLYQIQAGEFVQTKKMVLLK</sequence>
<reference evidence="2" key="1">
    <citation type="submission" date="2018-05" db="EMBL/GenBank/DDBJ databases">
        <authorList>
            <person name="Lanie J.A."/>
            <person name="Ng W.-L."/>
            <person name="Kazmierczak K.M."/>
            <person name="Andrzejewski T.M."/>
            <person name="Davidsen T.M."/>
            <person name="Wayne K.J."/>
            <person name="Tettelin H."/>
            <person name="Glass J.I."/>
            <person name="Rusch D."/>
            <person name="Podicherti R."/>
            <person name="Tsui H.-C.T."/>
            <person name="Winkler M.E."/>
        </authorList>
    </citation>
    <scope>NUCLEOTIDE SEQUENCE</scope>
</reference>
<dbReference type="InterPro" id="IPR026444">
    <property type="entry name" value="Secre_tail"/>
</dbReference>
<evidence type="ECO:0000313" key="2">
    <source>
        <dbReference type="EMBL" id="SVC30906.1"/>
    </source>
</evidence>
<dbReference type="AlphaFoldDB" id="A0A382L2D3"/>
<proteinExistence type="predicted"/>
<gene>
    <name evidence="2" type="ORF">METZ01_LOCUS283760</name>
</gene>
<name>A0A382L2D3_9ZZZZ</name>
<dbReference type="Gene3D" id="2.60.40.4070">
    <property type="match status" value="1"/>
</dbReference>
<evidence type="ECO:0000259" key="1">
    <source>
        <dbReference type="Pfam" id="PF13860"/>
    </source>
</evidence>